<dbReference type="EMBL" id="SCKG01000003">
    <property type="protein sequence ID" value="TDH15431.1"/>
    <property type="molecule type" value="Genomic_DNA"/>
</dbReference>
<name>A0A484DIX8_PERFV</name>
<reference evidence="2 3" key="1">
    <citation type="submission" date="2019-01" db="EMBL/GenBank/DDBJ databases">
        <title>A chromosome-scale genome assembly of the yellow perch, Perca flavescens.</title>
        <authorList>
            <person name="Feron R."/>
            <person name="Morvezen R."/>
            <person name="Bestin A."/>
            <person name="Haffray P."/>
            <person name="Klopp C."/>
            <person name="Zahm M."/>
            <person name="Cabau C."/>
            <person name="Roques C."/>
            <person name="Donnadieu C."/>
            <person name="Bouchez O."/>
            <person name="Christie M."/>
            <person name="Larson W."/>
            <person name="Guiguen Y."/>
        </authorList>
    </citation>
    <scope>NUCLEOTIDE SEQUENCE [LARGE SCALE GENOMIC DNA]</scope>
    <source>
        <strain evidence="2">YP-PL-M2</strain>
        <tissue evidence="2">Blood</tissue>
    </source>
</reference>
<protein>
    <submittedName>
        <fullName evidence="2">Uncharacterized protein</fullName>
    </submittedName>
</protein>
<organism evidence="2 3">
    <name type="scientific">Perca flavescens</name>
    <name type="common">American yellow perch</name>
    <name type="synonym">Morone flavescens</name>
    <dbReference type="NCBI Taxonomy" id="8167"/>
    <lineage>
        <taxon>Eukaryota</taxon>
        <taxon>Metazoa</taxon>
        <taxon>Chordata</taxon>
        <taxon>Craniata</taxon>
        <taxon>Vertebrata</taxon>
        <taxon>Euteleostomi</taxon>
        <taxon>Actinopterygii</taxon>
        <taxon>Neopterygii</taxon>
        <taxon>Teleostei</taxon>
        <taxon>Neoteleostei</taxon>
        <taxon>Acanthomorphata</taxon>
        <taxon>Eupercaria</taxon>
        <taxon>Perciformes</taxon>
        <taxon>Percoidei</taxon>
        <taxon>Percidae</taxon>
        <taxon>Percinae</taxon>
        <taxon>Perca</taxon>
    </lineage>
</organism>
<dbReference type="AlphaFoldDB" id="A0A484DIX8"/>
<dbReference type="Proteomes" id="UP000295070">
    <property type="component" value="Chromosome 3"/>
</dbReference>
<proteinExistence type="predicted"/>
<evidence type="ECO:0000313" key="3">
    <source>
        <dbReference type="Proteomes" id="UP000295070"/>
    </source>
</evidence>
<keyword evidence="3" id="KW-1185">Reference proteome</keyword>
<feature type="compositionally biased region" description="Basic and acidic residues" evidence="1">
    <location>
        <begin position="99"/>
        <end position="109"/>
    </location>
</feature>
<evidence type="ECO:0000256" key="1">
    <source>
        <dbReference type="SAM" id="MobiDB-lite"/>
    </source>
</evidence>
<evidence type="ECO:0000313" key="2">
    <source>
        <dbReference type="EMBL" id="TDH15431.1"/>
    </source>
</evidence>
<gene>
    <name evidence="2" type="ORF">EPR50_G00031110</name>
</gene>
<dbReference type="STRING" id="8167.A0A484DIX8"/>
<accession>A0A484DIX8</accession>
<sequence length="142" mass="15466">MANIDAVTRYQQVVNNLSQTFVELSLELNTTKTKEFCCGGSDKASPLFQPLSIHGQPVEQVERLEGWLDHAHPSVSSPVAAQRGGTRPEGDQWATSTPDSRDGEPIGFDGRRVRAWLGDTERRTSCSKAVQTDAQVEVGGVI</sequence>
<comment type="caution">
    <text evidence="2">The sequence shown here is derived from an EMBL/GenBank/DDBJ whole genome shotgun (WGS) entry which is preliminary data.</text>
</comment>
<feature type="region of interest" description="Disordered" evidence="1">
    <location>
        <begin position="71"/>
        <end position="109"/>
    </location>
</feature>